<dbReference type="EMBL" id="JBHULM010000011">
    <property type="protein sequence ID" value="MFD2543484.1"/>
    <property type="molecule type" value="Genomic_DNA"/>
</dbReference>
<organism evidence="2 3">
    <name type="scientific">Lacinutrix gracilariae</name>
    <dbReference type="NCBI Taxonomy" id="1747198"/>
    <lineage>
        <taxon>Bacteria</taxon>
        <taxon>Pseudomonadati</taxon>
        <taxon>Bacteroidota</taxon>
        <taxon>Flavobacteriia</taxon>
        <taxon>Flavobacteriales</taxon>
        <taxon>Flavobacteriaceae</taxon>
        <taxon>Lacinutrix</taxon>
    </lineage>
</organism>
<feature type="signal peptide" evidence="1">
    <location>
        <begin position="1"/>
        <end position="22"/>
    </location>
</feature>
<proteinExistence type="predicted"/>
<protein>
    <submittedName>
        <fullName evidence="2">Carboxypeptidase-like regulatory domain-containing protein</fullName>
    </submittedName>
</protein>
<dbReference type="SUPFAM" id="SSF49464">
    <property type="entry name" value="Carboxypeptidase regulatory domain-like"/>
    <property type="match status" value="1"/>
</dbReference>
<gene>
    <name evidence="2" type="ORF">ACFSSB_14225</name>
</gene>
<dbReference type="RefSeq" id="WP_379905403.1">
    <property type="nucleotide sequence ID" value="NZ_JBHULM010000011.1"/>
</dbReference>
<name>A0ABW5K4E9_9FLAO</name>
<dbReference type="Proteomes" id="UP001597467">
    <property type="component" value="Unassembled WGS sequence"/>
</dbReference>
<feature type="chain" id="PRO_5045261849" evidence="1">
    <location>
        <begin position="23"/>
        <end position="260"/>
    </location>
</feature>
<comment type="caution">
    <text evidence="2">The sequence shown here is derived from an EMBL/GenBank/DDBJ whole genome shotgun (WGS) entry which is preliminary data.</text>
</comment>
<evidence type="ECO:0000313" key="3">
    <source>
        <dbReference type="Proteomes" id="UP001597467"/>
    </source>
</evidence>
<dbReference type="InterPro" id="IPR008969">
    <property type="entry name" value="CarboxyPept-like_regulatory"/>
</dbReference>
<sequence>MKKKTKIKLLFLLFIGLQTSMAQTVEIQGKIVSDASDLENINIYNATSKKGTITNVNGEFVIQAKLQDVIKISALLFKEVTLVISKEILKSKTLTVLVNETVNTLDEVVVLTHNLTGELVVDVENADYFTPIPIDFGTIDNLEFEDIRMNKPDNVFLKKGELYNGFNPVEMLKLFGVNFKRKKKKNQIILENDVTPYKDISEVYSPIFIHENFKIPLAEVESFYAFLQTTSYDYALLKKENEVELLEFLLAQSKLFLKNN</sequence>
<dbReference type="Pfam" id="PF13715">
    <property type="entry name" value="CarbopepD_reg_2"/>
    <property type="match status" value="1"/>
</dbReference>
<keyword evidence="3" id="KW-1185">Reference proteome</keyword>
<keyword evidence="1" id="KW-0732">Signal</keyword>
<evidence type="ECO:0000313" key="2">
    <source>
        <dbReference type="EMBL" id="MFD2543484.1"/>
    </source>
</evidence>
<accession>A0ABW5K4E9</accession>
<reference evidence="3" key="1">
    <citation type="journal article" date="2019" name="Int. J. Syst. Evol. Microbiol.">
        <title>The Global Catalogue of Microorganisms (GCM) 10K type strain sequencing project: providing services to taxonomists for standard genome sequencing and annotation.</title>
        <authorList>
            <consortium name="The Broad Institute Genomics Platform"/>
            <consortium name="The Broad Institute Genome Sequencing Center for Infectious Disease"/>
            <person name="Wu L."/>
            <person name="Ma J."/>
        </authorList>
    </citation>
    <scope>NUCLEOTIDE SEQUENCE [LARGE SCALE GENOMIC DNA]</scope>
    <source>
        <strain evidence="3">KCTC 42808</strain>
    </source>
</reference>
<evidence type="ECO:0000256" key="1">
    <source>
        <dbReference type="SAM" id="SignalP"/>
    </source>
</evidence>